<dbReference type="Pfam" id="PF25944">
    <property type="entry name" value="Beta-barrel_RND"/>
    <property type="match status" value="1"/>
</dbReference>
<accession>A0ABT3FIS5</accession>
<organism evidence="6 7">
    <name type="scientific">Luteolibacter flavescens</name>
    <dbReference type="NCBI Taxonomy" id="1859460"/>
    <lineage>
        <taxon>Bacteria</taxon>
        <taxon>Pseudomonadati</taxon>
        <taxon>Verrucomicrobiota</taxon>
        <taxon>Verrucomicrobiia</taxon>
        <taxon>Verrucomicrobiales</taxon>
        <taxon>Verrucomicrobiaceae</taxon>
        <taxon>Luteolibacter</taxon>
    </lineage>
</organism>
<comment type="caution">
    <text evidence="6">The sequence shown here is derived from an EMBL/GenBank/DDBJ whole genome shotgun (WGS) entry which is preliminary data.</text>
</comment>
<dbReference type="NCBIfam" id="TIGR01730">
    <property type="entry name" value="RND_mfp"/>
    <property type="match status" value="1"/>
</dbReference>
<gene>
    <name evidence="6" type="ORF">OKA04_01915</name>
</gene>
<keyword evidence="7" id="KW-1185">Reference proteome</keyword>
<dbReference type="InterPro" id="IPR006143">
    <property type="entry name" value="RND_pump_MFP"/>
</dbReference>
<sequence length="382" mass="40851">MQVILIPRRTWKWLWPVAAMALCPILNSCRKAGAEDTVRHGDIPTVPVVSPWIEEVAHEQSFVASLRGAGFIELKSRVTGLVEEVLVEEGARVTAGQHLFTVGSRVLAAELAKSEAELKGNIAEAKVEELEVENTRSLHAKGIVSKAELDLAEAKHAAVLARVAESEAAVAAGKLGLDYAKVSAPADGVIGRIPNKAGSRVDEGDDLTAFCGDGVMHAYFHASEWDALEMSRTPGLFQDGAAKLILADGSEYPLKGRIDASDPVVAAGTGSVSYRVAFENPEGILKHGGTCRITLTAMVPDALVIPQKSTFEIQHKLCVYVLGEDGIVRLRPVEPSFRQGNCFVIRGGLGTGDRVVFEGIQLVREGDAAMAEVREPGRVEAF</sequence>
<evidence type="ECO:0000256" key="2">
    <source>
        <dbReference type="ARBA" id="ARBA00009477"/>
    </source>
</evidence>
<dbReference type="Gene3D" id="2.40.420.20">
    <property type="match status" value="1"/>
</dbReference>
<dbReference type="SUPFAM" id="SSF111369">
    <property type="entry name" value="HlyD-like secretion proteins"/>
    <property type="match status" value="1"/>
</dbReference>
<evidence type="ECO:0000259" key="5">
    <source>
        <dbReference type="Pfam" id="PF25967"/>
    </source>
</evidence>
<dbReference type="Pfam" id="PF25967">
    <property type="entry name" value="RND-MFP_C"/>
    <property type="match status" value="1"/>
</dbReference>
<feature type="domain" description="Multidrug resistance protein MdtA-like C-terminal permuted SH3" evidence="5">
    <location>
        <begin position="301"/>
        <end position="361"/>
    </location>
</feature>
<dbReference type="Gene3D" id="2.40.30.170">
    <property type="match status" value="1"/>
</dbReference>
<dbReference type="Proteomes" id="UP001207930">
    <property type="component" value="Unassembled WGS sequence"/>
</dbReference>
<dbReference type="PANTHER" id="PTHR30158:SF23">
    <property type="entry name" value="MULTIDRUG RESISTANCE PROTEIN MEXA"/>
    <property type="match status" value="1"/>
</dbReference>
<evidence type="ECO:0000259" key="3">
    <source>
        <dbReference type="Pfam" id="PF25917"/>
    </source>
</evidence>
<proteinExistence type="inferred from homology"/>
<dbReference type="InterPro" id="IPR058625">
    <property type="entry name" value="MdtA-like_BSH"/>
</dbReference>
<name>A0ABT3FIS5_9BACT</name>
<dbReference type="InterPro" id="IPR058626">
    <property type="entry name" value="MdtA-like_b-barrel"/>
</dbReference>
<dbReference type="Pfam" id="PF25917">
    <property type="entry name" value="BSH_RND"/>
    <property type="match status" value="1"/>
</dbReference>
<dbReference type="Gene3D" id="2.40.50.100">
    <property type="match status" value="1"/>
</dbReference>
<comment type="similarity">
    <text evidence="2">Belongs to the membrane fusion protein (MFP) (TC 8.A.1) family.</text>
</comment>
<dbReference type="PANTHER" id="PTHR30158">
    <property type="entry name" value="ACRA/E-RELATED COMPONENT OF DRUG EFFLUX TRANSPORTER"/>
    <property type="match status" value="1"/>
</dbReference>
<comment type="subcellular location">
    <subcellularLocation>
        <location evidence="1">Cell envelope</location>
    </subcellularLocation>
</comment>
<evidence type="ECO:0000259" key="4">
    <source>
        <dbReference type="Pfam" id="PF25944"/>
    </source>
</evidence>
<reference evidence="6 7" key="1">
    <citation type="submission" date="2022-10" db="EMBL/GenBank/DDBJ databases">
        <title>Luteolibacter flavescens strain MCCC 1K03193, whole genome shotgun sequencing project.</title>
        <authorList>
            <person name="Zhao G."/>
            <person name="Shen L."/>
        </authorList>
    </citation>
    <scope>NUCLEOTIDE SEQUENCE [LARGE SCALE GENOMIC DNA]</scope>
    <source>
        <strain evidence="6 7">MCCC 1K03193</strain>
    </source>
</reference>
<dbReference type="Gene3D" id="1.10.287.470">
    <property type="entry name" value="Helix hairpin bin"/>
    <property type="match status" value="1"/>
</dbReference>
<dbReference type="EMBL" id="JAPDDS010000001">
    <property type="protein sequence ID" value="MCW1883466.1"/>
    <property type="molecule type" value="Genomic_DNA"/>
</dbReference>
<evidence type="ECO:0000313" key="7">
    <source>
        <dbReference type="Proteomes" id="UP001207930"/>
    </source>
</evidence>
<evidence type="ECO:0000256" key="1">
    <source>
        <dbReference type="ARBA" id="ARBA00004196"/>
    </source>
</evidence>
<evidence type="ECO:0000313" key="6">
    <source>
        <dbReference type="EMBL" id="MCW1883466.1"/>
    </source>
</evidence>
<dbReference type="InterPro" id="IPR058627">
    <property type="entry name" value="MdtA-like_C"/>
</dbReference>
<feature type="domain" description="Multidrug resistance protein MdtA-like barrel-sandwich hybrid" evidence="3">
    <location>
        <begin position="72"/>
        <end position="206"/>
    </location>
</feature>
<feature type="domain" description="Multidrug resistance protein MdtA-like beta-barrel" evidence="4">
    <location>
        <begin position="223"/>
        <end position="295"/>
    </location>
</feature>
<protein>
    <submittedName>
        <fullName evidence="6">Efflux RND transporter periplasmic adaptor subunit</fullName>
    </submittedName>
</protein>